<protein>
    <recommendedName>
        <fullName evidence="6">Glucose-methanol-choline oxidoreductase N-terminal domain-containing protein</fullName>
    </recommendedName>
</protein>
<dbReference type="KEGG" id="api:100158867"/>
<evidence type="ECO:0000256" key="3">
    <source>
        <dbReference type="ARBA" id="ARBA00022630"/>
    </source>
</evidence>
<keyword evidence="4" id="KW-0274">FAD</keyword>
<keyword evidence="3" id="KW-0285">Flavoprotein</keyword>
<dbReference type="EnsemblMetazoa" id="XM_001943360.5">
    <property type="protein sequence ID" value="XP_001943395.1"/>
    <property type="gene ID" value="LOC100158867"/>
</dbReference>
<evidence type="ECO:0000256" key="2">
    <source>
        <dbReference type="ARBA" id="ARBA00010790"/>
    </source>
</evidence>
<sequence>MDTFRTLWLLMGLLAVYLENGVESFINLPINKKGDAAKDVMTQRASGKNVVHSVTTTRSVVVEKKSTTYKKKCWSDLIDDKALSINTLEMCQKYGYNVEGLYVVPEFLRLLHSLNREQCSMAARISYPRDYSLSIKNNDEFDIIIVGCGASGSVLAAKLSDEKNLNVLVLEAGGTPLMESEIPGLWANSIDSEMDWKYTAQEDDTFGQGLENKRVKVIRGKCFGGTTALNTMLYDRGIESDYTKFELAGLTKWSWEDVLKYYKRSEDCKFEKITTHETVSRSHSVGGKLCVDSFRNTRTVEIRQVYSKALNAVNYDTLDFLSVKNHKGFVSSVAIVKNGLRVNAAKAFLKNANRKYNLKISARSLVKRIIFEGKKAVGVEFENSVGEQIQVKSKKEVILCAGPIGSPKLLLESGVGPKALLDSLGIPVVVENDNVGSNLQAHPNFLGIVVKFEMQPVKSYSISEMVFEYLMKHTGPLATIGMCSFTGFIDIDGNGVPDIQIFFYYYSQDDTVFMPSQLDAMNLNENITEQIIDLNEDNDIKMIGISLLRPKNTGKVTINKTCGGDEYEPVIEFGSLDNEDVDTLIKAIQWVKNLIQSEAFKHYGPQIVPLKFEGGPEPDVDSDEYWKYAIKQLTIMNIQMTGTCSMATEPSKGVLDEDLNVFDADGLMVVDSSALPIMFSAESCAPSIMVAEKASDIIKTKLGCNDDEDNQESSDDNSE</sequence>
<feature type="domain" description="Glucose-methanol-choline oxidoreductase N-terminal" evidence="6">
    <location>
        <begin position="402"/>
        <end position="416"/>
    </location>
</feature>
<dbReference type="InterPro" id="IPR012132">
    <property type="entry name" value="GMC_OxRdtase"/>
</dbReference>
<organism evidence="7 8">
    <name type="scientific">Acyrthosiphon pisum</name>
    <name type="common">Pea aphid</name>
    <dbReference type="NCBI Taxonomy" id="7029"/>
    <lineage>
        <taxon>Eukaryota</taxon>
        <taxon>Metazoa</taxon>
        <taxon>Ecdysozoa</taxon>
        <taxon>Arthropoda</taxon>
        <taxon>Hexapoda</taxon>
        <taxon>Insecta</taxon>
        <taxon>Pterygota</taxon>
        <taxon>Neoptera</taxon>
        <taxon>Paraneoptera</taxon>
        <taxon>Hemiptera</taxon>
        <taxon>Sternorrhyncha</taxon>
        <taxon>Aphidomorpha</taxon>
        <taxon>Aphidoidea</taxon>
        <taxon>Aphididae</taxon>
        <taxon>Macrosiphini</taxon>
        <taxon>Acyrthosiphon</taxon>
    </lineage>
</organism>
<evidence type="ECO:0000259" key="6">
    <source>
        <dbReference type="PROSITE" id="PS00624"/>
    </source>
</evidence>
<dbReference type="GO" id="GO:0050660">
    <property type="term" value="F:flavin adenine dinucleotide binding"/>
    <property type="evidence" value="ECO:0007669"/>
    <property type="project" value="InterPro"/>
</dbReference>
<dbReference type="PROSITE" id="PS00624">
    <property type="entry name" value="GMC_OXRED_2"/>
    <property type="match status" value="1"/>
</dbReference>
<feature type="chain" id="PRO_5035799042" description="Glucose-methanol-choline oxidoreductase N-terminal domain-containing protein" evidence="5">
    <location>
        <begin position="25"/>
        <end position="719"/>
    </location>
</feature>
<dbReference type="Gene3D" id="3.30.560.10">
    <property type="entry name" value="Glucose Oxidase, domain 3"/>
    <property type="match status" value="1"/>
</dbReference>
<dbReference type="SMR" id="A0A8R2A464"/>
<dbReference type="InterPro" id="IPR036188">
    <property type="entry name" value="FAD/NAD-bd_sf"/>
</dbReference>
<dbReference type="InterPro" id="IPR007867">
    <property type="entry name" value="GMC_OxRtase_C"/>
</dbReference>
<dbReference type="Proteomes" id="UP000007819">
    <property type="component" value="Chromosome A3"/>
</dbReference>
<dbReference type="RefSeq" id="XP_001943395.1">
    <property type="nucleotide sequence ID" value="XM_001943360.4"/>
</dbReference>
<evidence type="ECO:0000256" key="4">
    <source>
        <dbReference type="ARBA" id="ARBA00022827"/>
    </source>
</evidence>
<dbReference type="SUPFAM" id="SSF51905">
    <property type="entry name" value="FAD/NAD(P)-binding domain"/>
    <property type="match status" value="1"/>
</dbReference>
<dbReference type="GO" id="GO:0016614">
    <property type="term" value="F:oxidoreductase activity, acting on CH-OH group of donors"/>
    <property type="evidence" value="ECO:0007669"/>
    <property type="project" value="InterPro"/>
</dbReference>
<dbReference type="Gene3D" id="3.50.50.60">
    <property type="entry name" value="FAD/NAD(P)-binding domain"/>
    <property type="match status" value="1"/>
</dbReference>
<dbReference type="InterPro" id="IPR000172">
    <property type="entry name" value="GMC_OxRdtase_N"/>
</dbReference>
<comment type="cofactor">
    <cofactor evidence="1">
        <name>FAD</name>
        <dbReference type="ChEBI" id="CHEBI:57692"/>
    </cofactor>
</comment>
<evidence type="ECO:0000256" key="5">
    <source>
        <dbReference type="SAM" id="SignalP"/>
    </source>
</evidence>
<evidence type="ECO:0000313" key="8">
    <source>
        <dbReference type="Proteomes" id="UP000007819"/>
    </source>
</evidence>
<dbReference type="OrthoDB" id="269227at2759"/>
<dbReference type="PANTHER" id="PTHR11552">
    <property type="entry name" value="GLUCOSE-METHANOL-CHOLINE GMC OXIDOREDUCTASE"/>
    <property type="match status" value="1"/>
</dbReference>
<reference evidence="8" key="1">
    <citation type="submission" date="2010-06" db="EMBL/GenBank/DDBJ databases">
        <authorList>
            <person name="Jiang H."/>
            <person name="Abraham K."/>
            <person name="Ali S."/>
            <person name="Alsbrooks S.L."/>
            <person name="Anim B.N."/>
            <person name="Anosike U.S."/>
            <person name="Attaway T."/>
            <person name="Bandaranaike D.P."/>
            <person name="Battles P.K."/>
            <person name="Bell S.N."/>
            <person name="Bell A.V."/>
            <person name="Beltran B."/>
            <person name="Bickham C."/>
            <person name="Bustamante Y."/>
            <person name="Caleb T."/>
            <person name="Canada A."/>
            <person name="Cardenas V."/>
            <person name="Carter K."/>
            <person name="Chacko J."/>
            <person name="Chandrabose M.N."/>
            <person name="Chavez D."/>
            <person name="Chavez A."/>
            <person name="Chen L."/>
            <person name="Chu H.-S."/>
            <person name="Claassen K.J."/>
            <person name="Cockrell R."/>
            <person name="Collins M."/>
            <person name="Cooper J.A."/>
            <person name="Cree A."/>
            <person name="Curry S.M."/>
            <person name="Da Y."/>
            <person name="Dao M.D."/>
            <person name="Das B."/>
            <person name="Davila M.-L."/>
            <person name="Davy-Carroll L."/>
            <person name="Denson S."/>
            <person name="Dinh H."/>
            <person name="Ebong V.E."/>
            <person name="Edwards J.R."/>
            <person name="Egan A."/>
            <person name="El-Daye J."/>
            <person name="Escobedo L."/>
            <person name="Fernandez S."/>
            <person name="Fernando P.R."/>
            <person name="Flagg N."/>
            <person name="Forbes L.D."/>
            <person name="Fowler R.G."/>
            <person name="Fu Q."/>
            <person name="Gabisi R.A."/>
            <person name="Ganer J."/>
            <person name="Garbino Pronczuk A."/>
            <person name="Garcia R.M."/>
            <person name="Garner T."/>
            <person name="Garrett T.E."/>
            <person name="Gonzalez D.A."/>
            <person name="Hamid H."/>
            <person name="Hawkins E.S."/>
            <person name="Hirani K."/>
            <person name="Hogues M.E."/>
            <person name="Hollins B."/>
            <person name="Hsiao C.-H."/>
            <person name="Jabil R."/>
            <person name="James M.L."/>
            <person name="Jhangiani S.N."/>
            <person name="Johnson B."/>
            <person name="Johnson Q."/>
            <person name="Joshi V."/>
            <person name="Kalu J.B."/>
            <person name="Kam C."/>
            <person name="Kashfia A."/>
            <person name="Keebler J."/>
            <person name="Kisamo H."/>
            <person name="Kovar C.L."/>
            <person name="Lago L.A."/>
            <person name="Lai C.-Y."/>
            <person name="Laidlaw J."/>
            <person name="Lara F."/>
            <person name="Le T.-K."/>
            <person name="Lee S.L."/>
            <person name="Legall F.H."/>
            <person name="Lemon S.J."/>
            <person name="Lewis L.R."/>
            <person name="Li B."/>
            <person name="Liu Y."/>
            <person name="Liu Y.-S."/>
            <person name="Lopez J."/>
            <person name="Lozado R.J."/>
            <person name="Lu J."/>
            <person name="Madu R.C."/>
            <person name="Maheshwari M."/>
            <person name="Maheshwari R."/>
            <person name="Malloy K."/>
            <person name="Martinez E."/>
            <person name="Mathew T."/>
            <person name="Mercado I.C."/>
            <person name="Mercado C."/>
            <person name="Meyer B."/>
            <person name="Montgomery K."/>
            <person name="Morgan M.B."/>
            <person name="Munidasa M."/>
            <person name="Nazareth L.V."/>
            <person name="Nelson J."/>
            <person name="Ng B.M."/>
            <person name="Nguyen N.B."/>
            <person name="Nguyen P.Q."/>
            <person name="Nguyen T."/>
            <person name="Obregon M."/>
            <person name="Okwuonu G.O."/>
            <person name="Onwere C.G."/>
            <person name="Orozco G."/>
            <person name="Parra A."/>
            <person name="Patel S."/>
            <person name="Patil S."/>
            <person name="Perez A."/>
            <person name="Perez Y."/>
            <person name="Pham C."/>
            <person name="Primus E.L."/>
            <person name="Pu L.-L."/>
            <person name="Puazo M."/>
            <person name="Qin X."/>
            <person name="Quiroz J.B."/>
            <person name="Reese J."/>
            <person name="Richards S."/>
            <person name="Rives C.M."/>
            <person name="Robberts R."/>
            <person name="Ruiz S.J."/>
            <person name="Ruiz M.J."/>
            <person name="Santibanez J."/>
            <person name="Schneider B.W."/>
            <person name="Sisson I."/>
            <person name="Smith M."/>
            <person name="Sodergren E."/>
            <person name="Song X.-Z."/>
            <person name="Song B.B."/>
            <person name="Summersgill H."/>
            <person name="Thelus R."/>
            <person name="Thornton R.D."/>
            <person name="Trejos Z.Y."/>
            <person name="Usmani K."/>
            <person name="Vattathil S."/>
            <person name="Villasana D."/>
            <person name="Walker D.L."/>
            <person name="Wang S."/>
            <person name="Wang K."/>
            <person name="White C.S."/>
            <person name="Williams A.C."/>
            <person name="Williamson J."/>
            <person name="Wilson K."/>
            <person name="Woghiren I.O."/>
            <person name="Woodworth J.R."/>
            <person name="Worley K.C."/>
            <person name="Wright R.A."/>
            <person name="Wu W."/>
            <person name="Young L."/>
            <person name="Zhang L."/>
            <person name="Zhang J."/>
            <person name="Zhu Y."/>
            <person name="Muzny D.M."/>
            <person name="Weinstock G."/>
            <person name="Gibbs R.A."/>
        </authorList>
    </citation>
    <scope>NUCLEOTIDE SEQUENCE [LARGE SCALE GENOMIC DNA]</scope>
    <source>
        <strain evidence="8">LSR1</strain>
    </source>
</reference>
<feature type="signal peptide" evidence="5">
    <location>
        <begin position="1"/>
        <end position="24"/>
    </location>
</feature>
<name>A0A8R2A464_ACYPI</name>
<proteinExistence type="inferred from homology"/>
<evidence type="ECO:0000313" key="7">
    <source>
        <dbReference type="EnsemblMetazoa" id="XP_001943395.1"/>
    </source>
</evidence>
<dbReference type="SUPFAM" id="SSF54373">
    <property type="entry name" value="FAD-linked reductases, C-terminal domain"/>
    <property type="match status" value="1"/>
</dbReference>
<accession>A0A8R2A464</accession>
<evidence type="ECO:0000256" key="1">
    <source>
        <dbReference type="ARBA" id="ARBA00001974"/>
    </source>
</evidence>
<dbReference type="PANTHER" id="PTHR11552:SF147">
    <property type="entry name" value="CHOLINE DEHYDROGENASE, MITOCHONDRIAL"/>
    <property type="match status" value="1"/>
</dbReference>
<dbReference type="Pfam" id="PF00732">
    <property type="entry name" value="GMC_oxred_N"/>
    <property type="match status" value="1"/>
</dbReference>
<keyword evidence="8" id="KW-1185">Reference proteome</keyword>
<keyword evidence="5" id="KW-0732">Signal</keyword>
<dbReference type="GeneID" id="100158867"/>
<dbReference type="OMA" id="AINEWAV"/>
<comment type="similarity">
    <text evidence="2">Belongs to the GMC oxidoreductase family.</text>
</comment>
<dbReference type="Pfam" id="PF05199">
    <property type="entry name" value="GMC_oxred_C"/>
    <property type="match status" value="1"/>
</dbReference>
<reference evidence="7" key="2">
    <citation type="submission" date="2022-06" db="UniProtKB">
        <authorList>
            <consortium name="EnsemblMetazoa"/>
        </authorList>
    </citation>
    <scope>IDENTIFICATION</scope>
</reference>
<dbReference type="AlphaFoldDB" id="A0A8R2A464"/>